<dbReference type="PANTHER" id="PTHR43280:SF28">
    <property type="entry name" value="HTH-TYPE TRANSCRIPTIONAL ACTIVATOR RHAS"/>
    <property type="match status" value="1"/>
</dbReference>
<accession>A0A8J8SGM7</accession>
<keyword evidence="3" id="KW-0804">Transcription</keyword>
<dbReference type="GO" id="GO:0003700">
    <property type="term" value="F:DNA-binding transcription factor activity"/>
    <property type="evidence" value="ECO:0007669"/>
    <property type="project" value="InterPro"/>
</dbReference>
<keyword evidence="4" id="KW-1133">Transmembrane helix</keyword>
<evidence type="ECO:0000256" key="3">
    <source>
        <dbReference type="ARBA" id="ARBA00023163"/>
    </source>
</evidence>
<dbReference type="SMART" id="SM00342">
    <property type="entry name" value="HTH_ARAC"/>
    <property type="match status" value="1"/>
</dbReference>
<evidence type="ECO:0000256" key="2">
    <source>
        <dbReference type="ARBA" id="ARBA00023125"/>
    </source>
</evidence>
<dbReference type="GO" id="GO:0043565">
    <property type="term" value="F:sequence-specific DNA binding"/>
    <property type="evidence" value="ECO:0007669"/>
    <property type="project" value="InterPro"/>
</dbReference>
<keyword evidence="2" id="KW-0238">DNA-binding</keyword>
<keyword evidence="4" id="KW-0472">Membrane</keyword>
<dbReference type="KEGG" id="vpy:HZI73_10900"/>
<sequence length="770" mass="89911">MFKSFKKNSLFYTIFFYFITAIFGAFIFLLFTNTYYLNILQEKTKEQYAHELKNLSETLNTIVEEIHYTTAMFNTTEDLREILTTRWSFKNDDLTVLTNSMHALSTFKRTKSFIHSIIVISEEDDLVLTNFGTGRIEEFFHVLMDYDKYDTDYWLNVEGIRERYRLLPPSIVTNNVTKVKTKVIPIMQFSADNRIYTDPVIVNLEASYFESLLNETKLSDNSILFHFTQDFILSITDAEPHLPLSEDALIQLAQDNQEKARDIIHINGKRYLIVTYNSPMFHHTVCAITPYSDLWRESWSILILALIIFSIGLVLLTFLSFKLSSKIYAPIHSVTLRLKEQFSSDSDTTIKNDLDFLNHSFQSILSEIVKLKADLNLAIPYVCERYLVSLFEDSEILNEEEVVDFLAQYDFNFPNKNFMVIYSVLNFNKSFYELHTKAEFNAICQGSLLIANESFSALEHRYIFSPAANQICVILNLPHELDKKKITESIFKYHDALDIANNLLIVHSGVGLMYSNLNGLKKSYKEALEASSQITYLTKSMIRTYNPTDNTNNFSRYTIEEENHLINYLLQGDEAMVMQQYDMILDRNLKENISCHALKELYLRLYNTTLRVINRRNHNIYDIMGEDYINISSQLGELHIDKLYTYVKNVYLRTILIHNKECAAKDIKNLKAYLDAHYTEDIYLDAIAEYYGKSANYMSKYIKKTLGVSYQDYISSLRIEKAKDYLKSTNISINDISKKIGFNTRYPFIRKFKILEGITPSEYRQLHKVL</sequence>
<evidence type="ECO:0000256" key="4">
    <source>
        <dbReference type="SAM" id="Phobius"/>
    </source>
</evidence>
<organism evidence="6 7">
    <name type="scientific">Vallitalea pronyensis</name>
    <dbReference type="NCBI Taxonomy" id="1348613"/>
    <lineage>
        <taxon>Bacteria</taxon>
        <taxon>Bacillati</taxon>
        <taxon>Bacillota</taxon>
        <taxon>Clostridia</taxon>
        <taxon>Lachnospirales</taxon>
        <taxon>Vallitaleaceae</taxon>
        <taxon>Vallitalea</taxon>
    </lineage>
</organism>
<dbReference type="AlphaFoldDB" id="A0A8J8SGM7"/>
<dbReference type="Gene3D" id="1.10.10.60">
    <property type="entry name" value="Homeodomain-like"/>
    <property type="match status" value="2"/>
</dbReference>
<evidence type="ECO:0000256" key="1">
    <source>
        <dbReference type="ARBA" id="ARBA00023015"/>
    </source>
</evidence>
<evidence type="ECO:0000313" key="7">
    <source>
        <dbReference type="Proteomes" id="UP000683246"/>
    </source>
</evidence>
<feature type="transmembrane region" description="Helical" evidence="4">
    <location>
        <begin position="12"/>
        <end position="37"/>
    </location>
</feature>
<protein>
    <submittedName>
        <fullName evidence="6">Helix-turn-helix domain-containing protein</fullName>
    </submittedName>
</protein>
<keyword evidence="4" id="KW-0812">Transmembrane</keyword>
<dbReference type="PANTHER" id="PTHR43280">
    <property type="entry name" value="ARAC-FAMILY TRANSCRIPTIONAL REGULATOR"/>
    <property type="match status" value="1"/>
</dbReference>
<name>A0A8J8SGM7_9FIRM</name>
<evidence type="ECO:0000259" key="5">
    <source>
        <dbReference type="PROSITE" id="PS01124"/>
    </source>
</evidence>
<reference evidence="6" key="1">
    <citation type="submission" date="2020-07" db="EMBL/GenBank/DDBJ databases">
        <title>Vallitalea pronyensis genome.</title>
        <authorList>
            <person name="Postec A."/>
        </authorList>
    </citation>
    <scope>NUCLEOTIDE SEQUENCE</scope>
    <source>
        <strain evidence="6">FatNI3</strain>
    </source>
</reference>
<gene>
    <name evidence="6" type="ORF">HZI73_10900</name>
</gene>
<dbReference type="EMBL" id="CP058649">
    <property type="protein sequence ID" value="QUI22766.1"/>
    <property type="molecule type" value="Genomic_DNA"/>
</dbReference>
<dbReference type="InterPro" id="IPR018060">
    <property type="entry name" value="HTH_AraC"/>
</dbReference>
<dbReference type="PROSITE" id="PS01124">
    <property type="entry name" value="HTH_ARAC_FAMILY_2"/>
    <property type="match status" value="1"/>
</dbReference>
<keyword evidence="1" id="KW-0805">Transcription regulation</keyword>
<dbReference type="InterPro" id="IPR009057">
    <property type="entry name" value="Homeodomain-like_sf"/>
</dbReference>
<keyword evidence="7" id="KW-1185">Reference proteome</keyword>
<evidence type="ECO:0000313" key="6">
    <source>
        <dbReference type="EMBL" id="QUI22766.1"/>
    </source>
</evidence>
<feature type="transmembrane region" description="Helical" evidence="4">
    <location>
        <begin position="299"/>
        <end position="321"/>
    </location>
</feature>
<dbReference type="Proteomes" id="UP000683246">
    <property type="component" value="Chromosome"/>
</dbReference>
<dbReference type="SUPFAM" id="SSF46689">
    <property type="entry name" value="Homeodomain-like"/>
    <property type="match status" value="1"/>
</dbReference>
<feature type="domain" description="HTH araC/xylS-type" evidence="5">
    <location>
        <begin position="668"/>
        <end position="766"/>
    </location>
</feature>
<proteinExistence type="predicted"/>
<dbReference type="RefSeq" id="WP_212698261.1">
    <property type="nucleotide sequence ID" value="NZ_CP058649.1"/>
</dbReference>
<dbReference type="Pfam" id="PF12833">
    <property type="entry name" value="HTH_18"/>
    <property type="match status" value="1"/>
</dbReference>